<sequence length="1204" mass="132456">MYQELEKLVPGIVPGNTVNVPPGAAFALSTGPGCLEEQHTMSVTKSAKTGYPQIIHFSGHDDENCKEVVSHDVKLVPSSGEHESGSSKVKLRNIVDFSWEHRFYTGQLLAVHMGGKYVAYGIKSVGKGNGVVRIVNRVTNERSLLKGMQGMIQDIAFAHIPQEVVLAYVDEFGSLLVYTVQESDNKILCTLLLHVEHRKEEISGCITHRVIWCPFIPDEEEETSQDSSPYDDVAKLLVLTRGCKAELWNVSVVVARHGNGPLEPEIVEEGFLEVNEHSQPIVDAAFSPDGVALATASLDGDIKFFQVYMHTGERPRCLHHWQPHGGKPVSALFFLDNHKSYNPHVQFWKFAITGAENNTELKLWSCESWSCLQTIRFTPENSKKNIALKAGLDLGAGYLLLSDIYNKLLYIFQIYKNSDETCAYIQSVSEFSLPYPILSFGIVDAGLRTVRSSGFEEFCSEDGEEEQLPSVQAVVVRMYLVQPKSLQECHISFQPSGSSGSNVEKLETLSGDSLLFKDGFSDLSRSILDKSDADGSVHEIATNRSSQLNLMTPDAFNSPAKKESPGEILSPKISHHSDSSPHVPPVLESTLSASPSLLNSIVAPCDDSIQLSTHSPGATRPLATSEPLEPSIQREGCASGGSSPSREVQQILSLKASSDYLPDNIVDVMDPVVPAPPKVPSPKESHQYGSLSKEKVDENGWPHIPLSLMSDMHKSVAGDDTSSKRSSSGAPGADNDAQSSHLLKQNQRIESTLASLTEQISALAEAQQLQQTQLQEVHADVQQMQQQVTSLAAADAAFVSHLDSALAQQQVSTRTVLDGLAHSFEDTEQKKQDAILSALPQMLGKVVTSTLQDLVVSEFKNNLTPAVVGSIEPLKRQLHVEMTQKLSATDHLLKENITKLVQSKSVLEVLSNTMVLALQPAMQACFKDVFSSLVLPSFEKACQSMFQQINDTFSRGTQEYLQNMDSHFDKQRRQHEKSRELLNQLQSMTEALRASTDSLVLQLRQEVQRQVQAGIASIQESVNRTVGEAVKEHISKGFHAQKSLIEDSVITAVRSRAVTPAPHILDAHLQQTQVLQLIAQGQINAAFQQALSASDLNLVVFVCEKVNPAQVFNQSPCPLQQHVLLSLIQQLSADMTNHTELKHKYLEEAVMNLDPGNIMTREHLPSVISNLQRQLAAYMQSNPNNKITRSMRMLHMATQSLLNS</sequence>
<feature type="region of interest" description="Disordered" evidence="9">
    <location>
        <begin position="544"/>
        <end position="588"/>
    </location>
</feature>
<comment type="subcellular location">
    <subcellularLocation>
        <location evidence="1">Cytoplasm</location>
        <location evidence="1">P-body</location>
    </subcellularLocation>
</comment>
<organism evidence="12 13">
    <name type="scientific">Gryllus longicercus</name>
    <dbReference type="NCBI Taxonomy" id="2509291"/>
    <lineage>
        <taxon>Eukaryota</taxon>
        <taxon>Metazoa</taxon>
        <taxon>Ecdysozoa</taxon>
        <taxon>Arthropoda</taxon>
        <taxon>Hexapoda</taxon>
        <taxon>Insecta</taxon>
        <taxon>Pterygota</taxon>
        <taxon>Neoptera</taxon>
        <taxon>Polyneoptera</taxon>
        <taxon>Orthoptera</taxon>
        <taxon>Ensifera</taxon>
        <taxon>Gryllidea</taxon>
        <taxon>Grylloidea</taxon>
        <taxon>Gryllidae</taxon>
        <taxon>Gryllinae</taxon>
        <taxon>Gryllus</taxon>
    </lineage>
</organism>
<keyword evidence="6 8" id="KW-0175">Coiled coil</keyword>
<name>A0AAN9ZA96_9ORTH</name>
<dbReference type="InterPro" id="IPR049404">
    <property type="entry name" value="EDC4_C"/>
</dbReference>
<feature type="region of interest" description="Disordered" evidence="9">
    <location>
        <begin position="671"/>
        <end position="739"/>
    </location>
</feature>
<dbReference type="InterPro" id="IPR044938">
    <property type="entry name" value="EDC4_C_sf"/>
</dbReference>
<evidence type="ECO:0000313" key="13">
    <source>
        <dbReference type="Proteomes" id="UP001378592"/>
    </source>
</evidence>
<dbReference type="PANTHER" id="PTHR15598">
    <property type="entry name" value="ENHANCER OF MRNA-DECAPPING PROTEIN 4"/>
    <property type="match status" value="1"/>
</dbReference>
<evidence type="ECO:0000256" key="5">
    <source>
        <dbReference type="ARBA" id="ARBA00022737"/>
    </source>
</evidence>
<dbReference type="InterPro" id="IPR045152">
    <property type="entry name" value="EDC4-like"/>
</dbReference>
<feature type="compositionally biased region" description="Basic and acidic residues" evidence="9">
    <location>
        <begin position="681"/>
        <end position="700"/>
    </location>
</feature>
<protein>
    <recommendedName>
        <fullName evidence="14">Enhancer of mRNA-decapping protein 4</fullName>
    </recommendedName>
</protein>
<proteinExistence type="inferred from homology"/>
<dbReference type="InterPro" id="IPR032401">
    <property type="entry name" value="EDC4_WD40"/>
</dbReference>
<keyword evidence="4 7" id="KW-0853">WD repeat</keyword>
<evidence type="ECO:0000313" key="12">
    <source>
        <dbReference type="EMBL" id="KAK7869896.1"/>
    </source>
</evidence>
<evidence type="ECO:0000256" key="7">
    <source>
        <dbReference type="PROSITE-ProRule" id="PRU00221"/>
    </source>
</evidence>
<reference evidence="12 13" key="1">
    <citation type="submission" date="2024-03" db="EMBL/GenBank/DDBJ databases">
        <title>The genome assembly and annotation of the cricket Gryllus longicercus Weissman &amp; Gray.</title>
        <authorList>
            <person name="Szrajer S."/>
            <person name="Gray D."/>
            <person name="Ylla G."/>
        </authorList>
    </citation>
    <scope>NUCLEOTIDE SEQUENCE [LARGE SCALE GENOMIC DNA]</scope>
    <source>
        <strain evidence="12">DAG 2021-001</strain>
        <tissue evidence="12">Whole body minus gut</tissue>
    </source>
</reference>
<evidence type="ECO:0000256" key="8">
    <source>
        <dbReference type="SAM" id="Coils"/>
    </source>
</evidence>
<evidence type="ECO:0000256" key="6">
    <source>
        <dbReference type="ARBA" id="ARBA00023054"/>
    </source>
</evidence>
<evidence type="ECO:0000259" key="10">
    <source>
        <dbReference type="Pfam" id="PF16529"/>
    </source>
</evidence>
<dbReference type="GO" id="GO:0031087">
    <property type="term" value="P:deadenylation-independent decapping of nuclear-transcribed mRNA"/>
    <property type="evidence" value="ECO:0007669"/>
    <property type="project" value="InterPro"/>
</dbReference>
<dbReference type="InterPro" id="IPR001680">
    <property type="entry name" value="WD40_rpt"/>
</dbReference>
<feature type="repeat" description="WD" evidence="7">
    <location>
        <begin position="274"/>
        <end position="307"/>
    </location>
</feature>
<evidence type="ECO:0008006" key="14">
    <source>
        <dbReference type="Google" id="ProtNLM"/>
    </source>
</evidence>
<evidence type="ECO:0000256" key="2">
    <source>
        <dbReference type="ARBA" id="ARBA00009639"/>
    </source>
</evidence>
<dbReference type="Pfam" id="PF21289">
    <property type="entry name" value="EDC4_C"/>
    <property type="match status" value="1"/>
</dbReference>
<feature type="domain" description="Enhancer of mRNA-decapping protein 4 WD40 repeat region" evidence="10">
    <location>
        <begin position="85"/>
        <end position="418"/>
    </location>
</feature>
<dbReference type="EMBL" id="JAZDUA010000066">
    <property type="protein sequence ID" value="KAK7869896.1"/>
    <property type="molecule type" value="Genomic_DNA"/>
</dbReference>
<evidence type="ECO:0000256" key="9">
    <source>
        <dbReference type="SAM" id="MobiDB-lite"/>
    </source>
</evidence>
<accession>A0AAN9ZA96</accession>
<feature type="region of interest" description="Disordered" evidence="9">
    <location>
        <begin position="612"/>
        <end position="646"/>
    </location>
</feature>
<dbReference type="Gene3D" id="1.10.220.100">
    <property type="entry name" value="conserved c-terminal region of ge- 1"/>
    <property type="match status" value="1"/>
</dbReference>
<feature type="domain" description="Enhancer of mRNA-decapping protein 4 C-terminal" evidence="11">
    <location>
        <begin position="1075"/>
        <end position="1194"/>
    </location>
</feature>
<feature type="compositionally biased region" description="Basic and acidic residues" evidence="9">
    <location>
        <begin position="711"/>
        <end position="723"/>
    </location>
</feature>
<dbReference type="SUPFAM" id="SSF50978">
    <property type="entry name" value="WD40 repeat-like"/>
    <property type="match status" value="1"/>
</dbReference>
<dbReference type="InterPro" id="IPR015943">
    <property type="entry name" value="WD40/YVTN_repeat-like_dom_sf"/>
</dbReference>
<dbReference type="InterPro" id="IPR036322">
    <property type="entry name" value="WD40_repeat_dom_sf"/>
</dbReference>
<evidence type="ECO:0000259" key="11">
    <source>
        <dbReference type="Pfam" id="PF21289"/>
    </source>
</evidence>
<dbReference type="PROSITE" id="PS50294">
    <property type="entry name" value="WD_REPEATS_REGION"/>
    <property type="match status" value="1"/>
</dbReference>
<evidence type="ECO:0000256" key="1">
    <source>
        <dbReference type="ARBA" id="ARBA00004201"/>
    </source>
</evidence>
<feature type="coiled-coil region" evidence="8">
    <location>
        <begin position="746"/>
        <end position="794"/>
    </location>
</feature>
<keyword evidence="5" id="KW-0677">Repeat</keyword>
<dbReference type="PROSITE" id="PS50082">
    <property type="entry name" value="WD_REPEATS_2"/>
    <property type="match status" value="1"/>
</dbReference>
<dbReference type="SMART" id="SM00320">
    <property type="entry name" value="WD40"/>
    <property type="match status" value="2"/>
</dbReference>
<dbReference type="Proteomes" id="UP001378592">
    <property type="component" value="Unassembled WGS sequence"/>
</dbReference>
<dbReference type="Gene3D" id="6.10.140.270">
    <property type="match status" value="1"/>
</dbReference>
<evidence type="ECO:0000256" key="3">
    <source>
        <dbReference type="ARBA" id="ARBA00022490"/>
    </source>
</evidence>
<keyword evidence="13" id="KW-1185">Reference proteome</keyword>
<dbReference type="Pfam" id="PF16529">
    <property type="entry name" value="Ge1_WD40"/>
    <property type="match status" value="1"/>
</dbReference>
<dbReference type="Gene3D" id="2.130.10.10">
    <property type="entry name" value="YVTN repeat-like/Quinoprotein amine dehydrogenase"/>
    <property type="match status" value="1"/>
</dbReference>
<comment type="similarity">
    <text evidence="2">Belongs to the WD repeat EDC4 family.</text>
</comment>
<gene>
    <name evidence="12" type="ORF">R5R35_013695</name>
</gene>
<dbReference type="GO" id="GO:0000932">
    <property type="term" value="C:P-body"/>
    <property type="evidence" value="ECO:0007669"/>
    <property type="project" value="UniProtKB-SubCell"/>
</dbReference>
<keyword evidence="3" id="KW-0963">Cytoplasm</keyword>
<evidence type="ECO:0000256" key="4">
    <source>
        <dbReference type="ARBA" id="ARBA00022574"/>
    </source>
</evidence>
<comment type="caution">
    <text evidence="12">The sequence shown here is derived from an EMBL/GenBank/DDBJ whole genome shotgun (WGS) entry which is preliminary data.</text>
</comment>
<dbReference type="PANTHER" id="PTHR15598:SF5">
    <property type="entry name" value="ENHANCER OF MRNA-DECAPPING PROTEIN 4"/>
    <property type="match status" value="1"/>
</dbReference>
<dbReference type="FunFam" id="1.10.220.100:FF:000001">
    <property type="entry name" value="Enhancer of mRNA-decapping protein 4"/>
    <property type="match status" value="1"/>
</dbReference>
<dbReference type="AlphaFoldDB" id="A0AAN9ZA96"/>